<dbReference type="AlphaFoldDB" id="A0A485LTX5"/>
<dbReference type="EMBL" id="CAADRA010007504">
    <property type="protein sequence ID" value="VFU01578.1"/>
    <property type="molecule type" value="Genomic_DNA"/>
</dbReference>
<proteinExistence type="predicted"/>
<dbReference type="OrthoDB" id="78530at2759"/>
<reference evidence="2" key="2">
    <citation type="submission" date="2019-06" db="EMBL/GenBank/DDBJ databases">
        <title>Genomics analysis of Aphanomyces spp. identifies a new class of oomycete effector associated with host adaptation.</title>
        <authorList>
            <person name="Gaulin E."/>
        </authorList>
    </citation>
    <scope>NUCLEOTIDE SEQUENCE</scope>
    <source>
        <strain evidence="2">CBS 578.67</strain>
    </source>
</reference>
<reference evidence="3 4" key="1">
    <citation type="submission" date="2019-03" db="EMBL/GenBank/DDBJ databases">
        <authorList>
            <person name="Gaulin E."/>
            <person name="Dumas B."/>
        </authorList>
    </citation>
    <scope>NUCLEOTIDE SEQUENCE [LARGE SCALE GENOMIC DNA]</scope>
    <source>
        <strain evidence="3">CBS 568.67</strain>
    </source>
</reference>
<evidence type="ECO:0000313" key="3">
    <source>
        <dbReference type="EMBL" id="VFU01578.1"/>
    </source>
</evidence>
<evidence type="ECO:0000256" key="1">
    <source>
        <dbReference type="SAM" id="MobiDB-lite"/>
    </source>
</evidence>
<name>A0A485LTX5_9STRA</name>
<accession>A0A485LTX5</accession>
<sequence length="103" mass="10942">MSLVYGPPIRDEAVVGPAVEGRQASAPLELGKDATSDDPPAAATQCVEEPQRSFSGLATVSTKLLRFAKCPSKCLMLHSRPETPAYNGDGYCVWEMQPGAYVG</sequence>
<dbReference type="EMBL" id="VJMH01007478">
    <property type="protein sequence ID" value="KAF0682934.1"/>
    <property type="molecule type" value="Genomic_DNA"/>
</dbReference>
<dbReference type="Proteomes" id="UP000332933">
    <property type="component" value="Unassembled WGS sequence"/>
</dbReference>
<organism evidence="3 4">
    <name type="scientific">Aphanomyces stellatus</name>
    <dbReference type="NCBI Taxonomy" id="120398"/>
    <lineage>
        <taxon>Eukaryota</taxon>
        <taxon>Sar</taxon>
        <taxon>Stramenopiles</taxon>
        <taxon>Oomycota</taxon>
        <taxon>Saprolegniomycetes</taxon>
        <taxon>Saprolegniales</taxon>
        <taxon>Verrucalvaceae</taxon>
        <taxon>Aphanomyces</taxon>
    </lineage>
</organism>
<keyword evidence="4" id="KW-1185">Reference proteome</keyword>
<protein>
    <submittedName>
        <fullName evidence="3">Aste57867_24947 protein</fullName>
    </submittedName>
</protein>
<gene>
    <name evidence="3" type="primary">Aste57867_24947</name>
    <name evidence="2" type="ORF">As57867_024869</name>
    <name evidence="3" type="ORF">ASTE57867_24947</name>
</gene>
<evidence type="ECO:0000313" key="4">
    <source>
        <dbReference type="Proteomes" id="UP000332933"/>
    </source>
</evidence>
<feature type="region of interest" description="Disordered" evidence="1">
    <location>
        <begin position="16"/>
        <end position="48"/>
    </location>
</feature>
<evidence type="ECO:0000313" key="2">
    <source>
        <dbReference type="EMBL" id="KAF0682934.1"/>
    </source>
</evidence>